<dbReference type="GO" id="GO:0004800">
    <property type="term" value="F:thyroxine 5'-deiodinase activity"/>
    <property type="evidence" value="ECO:0007669"/>
    <property type="project" value="InterPro"/>
</dbReference>
<dbReference type="PANTHER" id="PTHR11781:SF22">
    <property type="entry name" value="TYPE I IODOTHYRONINE DEIODINASE"/>
    <property type="match status" value="1"/>
</dbReference>
<dbReference type="PROSITE" id="PS00213">
    <property type="entry name" value="LIPOCALIN"/>
    <property type="match status" value="1"/>
</dbReference>
<dbReference type="InterPro" id="IPR013766">
    <property type="entry name" value="Thioredoxin_domain"/>
</dbReference>
<sequence length="268" mass="30756">MPDQNIQPPSYNNKRFKVSDYNFEMFVGPRAGDQVNDFTFTDLNNGSDVKLSDFEGKWLVIETGSSTCSMYTKNIPDMKEIISEFSDVEFVMVYVREAHPGERLGPHQSIGEKKKAAQLVAPRYGEHRRVLVDNLEGDFHRAFGAMPNVIYIVRPDGKIHYRCNWAAPSLIRKALSERDKFHTLENADTMTLRASRKKLHMIRTMWTGGLIALYDFFRGMPLTIAKHYKIDTYYNKHGRFINDPEDKPSAQELAEIINEAEARAKAEA</sequence>
<protein>
    <recommendedName>
        <fullName evidence="1">Thioredoxin domain-containing protein</fullName>
    </recommendedName>
</protein>
<dbReference type="InterPro" id="IPR000643">
    <property type="entry name" value="Iodothyronine_deiodinase"/>
</dbReference>
<dbReference type="PROSITE" id="PS51352">
    <property type="entry name" value="THIOREDOXIN_2"/>
    <property type="match status" value="1"/>
</dbReference>
<evidence type="ECO:0000259" key="1">
    <source>
        <dbReference type="PROSITE" id="PS51352"/>
    </source>
</evidence>
<organism evidence="2">
    <name type="scientific">marine metagenome</name>
    <dbReference type="NCBI Taxonomy" id="408172"/>
    <lineage>
        <taxon>unclassified sequences</taxon>
        <taxon>metagenomes</taxon>
        <taxon>ecological metagenomes</taxon>
    </lineage>
</organism>
<dbReference type="InterPro" id="IPR036249">
    <property type="entry name" value="Thioredoxin-like_sf"/>
</dbReference>
<proteinExistence type="predicted"/>
<gene>
    <name evidence="2" type="ORF">METZ01_LOCUS180867</name>
</gene>
<dbReference type="GO" id="GO:0042403">
    <property type="term" value="P:thyroid hormone metabolic process"/>
    <property type="evidence" value="ECO:0007669"/>
    <property type="project" value="TreeGrafter"/>
</dbReference>
<accession>A0A382CRS3</accession>
<dbReference type="PANTHER" id="PTHR11781">
    <property type="entry name" value="IODOTHYRONINE DEIODINASE"/>
    <property type="match status" value="1"/>
</dbReference>
<dbReference type="Gene3D" id="3.40.30.10">
    <property type="entry name" value="Glutaredoxin"/>
    <property type="match status" value="1"/>
</dbReference>
<dbReference type="EMBL" id="UINC01035504">
    <property type="protein sequence ID" value="SVB28013.1"/>
    <property type="molecule type" value="Genomic_DNA"/>
</dbReference>
<reference evidence="2" key="1">
    <citation type="submission" date="2018-05" db="EMBL/GenBank/DDBJ databases">
        <authorList>
            <person name="Lanie J.A."/>
            <person name="Ng W.-L."/>
            <person name="Kazmierczak K.M."/>
            <person name="Andrzejewski T.M."/>
            <person name="Davidsen T.M."/>
            <person name="Wayne K.J."/>
            <person name="Tettelin H."/>
            <person name="Glass J.I."/>
            <person name="Rusch D."/>
            <person name="Podicherti R."/>
            <person name="Tsui H.-C.T."/>
            <person name="Winkler M.E."/>
        </authorList>
    </citation>
    <scope>NUCLEOTIDE SEQUENCE</scope>
</reference>
<feature type="domain" description="Thioredoxin" evidence="1">
    <location>
        <begin position="29"/>
        <end position="180"/>
    </location>
</feature>
<name>A0A382CRS3_9ZZZZ</name>
<dbReference type="InterPro" id="IPR022272">
    <property type="entry name" value="Lipocalin_CS"/>
</dbReference>
<dbReference type="Pfam" id="PF00837">
    <property type="entry name" value="T4_deiodinase"/>
    <property type="match status" value="1"/>
</dbReference>
<dbReference type="SUPFAM" id="SSF52833">
    <property type="entry name" value="Thioredoxin-like"/>
    <property type="match status" value="1"/>
</dbReference>
<evidence type="ECO:0000313" key="2">
    <source>
        <dbReference type="EMBL" id="SVB28013.1"/>
    </source>
</evidence>
<dbReference type="AlphaFoldDB" id="A0A382CRS3"/>